<dbReference type="SUPFAM" id="SSF82199">
    <property type="entry name" value="SET domain"/>
    <property type="match status" value="1"/>
</dbReference>
<feature type="domain" description="SET" evidence="14">
    <location>
        <begin position="186"/>
        <end position="307"/>
    </location>
</feature>
<dbReference type="PROSITE" id="PS51571">
    <property type="entry name" value="SAM_MT43_PR_SET"/>
    <property type="match status" value="1"/>
</dbReference>
<evidence type="ECO:0000256" key="8">
    <source>
        <dbReference type="ARBA" id="ARBA00022853"/>
    </source>
</evidence>
<keyword evidence="8" id="KW-0156">Chromatin regulator</keyword>
<evidence type="ECO:0000256" key="7">
    <source>
        <dbReference type="ARBA" id="ARBA00022691"/>
    </source>
</evidence>
<dbReference type="Gene3D" id="2.170.270.10">
    <property type="entry name" value="SET domain"/>
    <property type="match status" value="1"/>
</dbReference>
<dbReference type="SMART" id="SM00317">
    <property type="entry name" value="SET"/>
    <property type="match status" value="1"/>
</dbReference>
<dbReference type="InterPro" id="IPR016858">
    <property type="entry name" value="KMT5A-like"/>
</dbReference>
<reference evidence="15 16" key="1">
    <citation type="submission" date="2020-02" db="EMBL/GenBank/DDBJ databases">
        <authorList>
            <person name="Ferguson B K."/>
        </authorList>
    </citation>
    <scope>NUCLEOTIDE SEQUENCE [LARGE SCALE GENOMIC DNA]</scope>
</reference>
<evidence type="ECO:0000313" key="16">
    <source>
        <dbReference type="Proteomes" id="UP000479000"/>
    </source>
</evidence>
<dbReference type="InterPro" id="IPR001214">
    <property type="entry name" value="SET_dom"/>
</dbReference>
<evidence type="ECO:0000256" key="10">
    <source>
        <dbReference type="ARBA" id="ARBA00023163"/>
    </source>
</evidence>
<evidence type="ECO:0000259" key="14">
    <source>
        <dbReference type="PROSITE" id="PS50280"/>
    </source>
</evidence>
<dbReference type="Proteomes" id="UP000479000">
    <property type="component" value="Unassembled WGS sequence"/>
</dbReference>
<keyword evidence="5" id="KW-0489">Methyltransferase</keyword>
<evidence type="ECO:0000256" key="13">
    <source>
        <dbReference type="SAM" id="MobiDB-lite"/>
    </source>
</evidence>
<evidence type="ECO:0000256" key="2">
    <source>
        <dbReference type="ARBA" id="ARBA00004286"/>
    </source>
</evidence>
<evidence type="ECO:0000256" key="1">
    <source>
        <dbReference type="ARBA" id="ARBA00004123"/>
    </source>
</evidence>
<accession>A0A6H5G4G0</accession>
<feature type="compositionally biased region" description="Polar residues" evidence="13">
    <location>
        <begin position="38"/>
        <end position="54"/>
    </location>
</feature>
<dbReference type="PROSITE" id="PS50280">
    <property type="entry name" value="SET"/>
    <property type="match status" value="1"/>
</dbReference>
<dbReference type="CDD" id="cd10528">
    <property type="entry name" value="SET_SETD8"/>
    <property type="match status" value="1"/>
</dbReference>
<dbReference type="GO" id="GO:0032259">
    <property type="term" value="P:methylation"/>
    <property type="evidence" value="ECO:0007669"/>
    <property type="project" value="UniProtKB-KW"/>
</dbReference>
<dbReference type="AlphaFoldDB" id="A0A6H5G4G0"/>
<evidence type="ECO:0000313" key="15">
    <source>
        <dbReference type="EMBL" id="CAA9997629.1"/>
    </source>
</evidence>
<keyword evidence="7" id="KW-0949">S-adenosyl-L-methionine</keyword>
<dbReference type="EC" id="2.1.1.361" evidence="3"/>
<keyword evidence="6" id="KW-0808">Transferase</keyword>
<dbReference type="InterPro" id="IPR047266">
    <property type="entry name" value="KMT5A-like_SET"/>
</dbReference>
<dbReference type="InterPro" id="IPR046341">
    <property type="entry name" value="SET_dom_sf"/>
</dbReference>
<dbReference type="InterPro" id="IPR051760">
    <property type="entry name" value="KMT5A"/>
</dbReference>
<dbReference type="GO" id="GO:0006357">
    <property type="term" value="P:regulation of transcription by RNA polymerase II"/>
    <property type="evidence" value="ECO:0007669"/>
    <property type="project" value="TreeGrafter"/>
</dbReference>
<evidence type="ECO:0000256" key="5">
    <source>
        <dbReference type="ARBA" id="ARBA00022603"/>
    </source>
</evidence>
<dbReference type="PANTHER" id="PTHR46167:SF1">
    <property type="entry name" value="N-LYSINE METHYLTRANSFERASE KMT5A"/>
    <property type="match status" value="1"/>
</dbReference>
<sequence length="356" mass="40269">MVRARRRAATAPAPRTPSAENPPRMRRNVEFRGKLSHASPTAKITSYFSSSPTTDNDETMKKVVTENGHRDAGGDQERLLFTPRLSPRKHPSTTSVLQQANNIEKKSPHRIEMAPEPQCDHCPVKVEPAKKMTKPRRKVDPAENNNKTAKLTDFFPVRRSVRKTKKTVLEEKQRHVENAILSGREDGLEVHNFEGKGRGIVATRHFGRGDFVVEYAGELISMDEARERESIYARDQNTGCYMYYFVYRDVPYCVDATAESPRLGRLVNHSRNGNLSTKSLMVAGIPRLVLVAKEDIQPGDELLYDYVGFPAEEIFTLLFQHGLQLTALFQRSVALFLNHFQGLFLLANGFFNPGKN</sequence>
<dbReference type="Pfam" id="PF00856">
    <property type="entry name" value="SET"/>
    <property type="match status" value="1"/>
</dbReference>
<dbReference type="GO" id="GO:0140944">
    <property type="term" value="F:histone H4K20 monomethyltransferase activity"/>
    <property type="evidence" value="ECO:0007669"/>
    <property type="project" value="UniProtKB-EC"/>
</dbReference>
<keyword evidence="16" id="KW-1185">Reference proteome</keyword>
<evidence type="ECO:0000256" key="3">
    <source>
        <dbReference type="ARBA" id="ARBA00012187"/>
    </source>
</evidence>
<proteinExistence type="predicted"/>
<organism evidence="15 16">
    <name type="scientific">Nesidiocoris tenuis</name>
    <dbReference type="NCBI Taxonomy" id="355587"/>
    <lineage>
        <taxon>Eukaryota</taxon>
        <taxon>Metazoa</taxon>
        <taxon>Ecdysozoa</taxon>
        <taxon>Arthropoda</taxon>
        <taxon>Hexapoda</taxon>
        <taxon>Insecta</taxon>
        <taxon>Pterygota</taxon>
        <taxon>Neoptera</taxon>
        <taxon>Paraneoptera</taxon>
        <taxon>Hemiptera</taxon>
        <taxon>Heteroptera</taxon>
        <taxon>Panheteroptera</taxon>
        <taxon>Cimicomorpha</taxon>
        <taxon>Miridae</taxon>
        <taxon>Dicyphina</taxon>
        <taxon>Nesidiocoris</taxon>
    </lineage>
</organism>
<keyword evidence="4" id="KW-0158">Chromosome</keyword>
<evidence type="ECO:0000256" key="12">
    <source>
        <dbReference type="ARBA" id="ARBA00047784"/>
    </source>
</evidence>
<evidence type="ECO:0000256" key="11">
    <source>
        <dbReference type="ARBA" id="ARBA00023242"/>
    </source>
</evidence>
<keyword evidence="9" id="KW-0805">Transcription regulation</keyword>
<gene>
    <name evidence="15" type="ORF">NTEN_LOCUS3923</name>
</gene>
<protein>
    <recommendedName>
        <fullName evidence="3">[histone H4]-lysine(20) N-methyltransferase</fullName>
        <ecNumber evidence="3">2.1.1.361</ecNumber>
    </recommendedName>
</protein>
<name>A0A6H5G4G0_9HEMI</name>
<comment type="subcellular location">
    <subcellularLocation>
        <location evidence="2">Chromosome</location>
    </subcellularLocation>
    <subcellularLocation>
        <location evidence="1">Nucleus</location>
    </subcellularLocation>
</comment>
<dbReference type="PANTHER" id="PTHR46167">
    <property type="entry name" value="N-LYSINE METHYLTRANSFERASE KMT5A"/>
    <property type="match status" value="1"/>
</dbReference>
<dbReference type="GO" id="GO:0043516">
    <property type="term" value="P:regulation of DNA damage response, signal transduction by p53 class mediator"/>
    <property type="evidence" value="ECO:0007669"/>
    <property type="project" value="TreeGrafter"/>
</dbReference>
<comment type="catalytic activity">
    <reaction evidence="12">
        <text>L-lysyl(20)-[histone H4] + S-adenosyl-L-methionine = N(6)-methyl-L-lysyl(20)-[histone H4] + S-adenosyl-L-homocysteine + H(+)</text>
        <dbReference type="Rhea" id="RHEA:60344"/>
        <dbReference type="Rhea" id="RHEA-COMP:15554"/>
        <dbReference type="Rhea" id="RHEA-COMP:15555"/>
        <dbReference type="ChEBI" id="CHEBI:15378"/>
        <dbReference type="ChEBI" id="CHEBI:29969"/>
        <dbReference type="ChEBI" id="CHEBI:57856"/>
        <dbReference type="ChEBI" id="CHEBI:59789"/>
        <dbReference type="ChEBI" id="CHEBI:61929"/>
        <dbReference type="EC" id="2.1.1.361"/>
    </reaction>
</comment>
<evidence type="ECO:0000256" key="6">
    <source>
        <dbReference type="ARBA" id="ARBA00022679"/>
    </source>
</evidence>
<dbReference type="GO" id="GO:0005700">
    <property type="term" value="C:polytene chromosome"/>
    <property type="evidence" value="ECO:0007669"/>
    <property type="project" value="TreeGrafter"/>
</dbReference>
<dbReference type="EMBL" id="CADCXU010005897">
    <property type="protein sequence ID" value="CAA9997629.1"/>
    <property type="molecule type" value="Genomic_DNA"/>
</dbReference>
<dbReference type="OrthoDB" id="5560686at2759"/>
<keyword evidence="10" id="KW-0804">Transcription</keyword>
<keyword evidence="11" id="KW-0539">Nucleus</keyword>
<feature type="region of interest" description="Disordered" evidence="13">
    <location>
        <begin position="1"/>
        <end position="59"/>
    </location>
</feature>
<dbReference type="GO" id="GO:0005634">
    <property type="term" value="C:nucleus"/>
    <property type="evidence" value="ECO:0007669"/>
    <property type="project" value="UniProtKB-SubCell"/>
</dbReference>
<evidence type="ECO:0000256" key="9">
    <source>
        <dbReference type="ARBA" id="ARBA00023015"/>
    </source>
</evidence>
<evidence type="ECO:0000256" key="4">
    <source>
        <dbReference type="ARBA" id="ARBA00022454"/>
    </source>
</evidence>